<feature type="compositionally biased region" description="Pro residues" evidence="1">
    <location>
        <begin position="166"/>
        <end position="175"/>
    </location>
</feature>
<evidence type="ECO:0000313" key="4">
    <source>
        <dbReference type="Proteomes" id="UP000501891"/>
    </source>
</evidence>
<dbReference type="KEGG" id="acru:HHL28_15700"/>
<gene>
    <name evidence="3" type="ORF">HHL28_15700</name>
</gene>
<dbReference type="Pfam" id="PF26388">
    <property type="entry name" value="DUF6079_6th"/>
    <property type="match status" value="1"/>
</dbReference>
<sequence>MLAAQELEHTATCPHCQFRPAQDALFGRDMARALSTLENRLHGLGDTWTQSLRAELARPQAQEGLALLSAAERRMVEDFLEDGALPEPVEDDFVAALRAALQSLRPVTLEEASLLAALPGDGAPTTVKDLRDRFNTDLRTLLGSHTEAEVRVTFQDGAKGYGDGAPTPPPCPPSPRRAASRRCPASCQTSSRTGRG</sequence>
<dbReference type="EMBL" id="CP051775">
    <property type="protein sequence ID" value="QJE74326.1"/>
    <property type="molecule type" value="Genomic_DNA"/>
</dbReference>
<dbReference type="InterPro" id="IPR058574">
    <property type="entry name" value="DUF6079_6th"/>
</dbReference>
<keyword evidence="4" id="KW-1185">Reference proteome</keyword>
<proteinExistence type="predicted"/>
<evidence type="ECO:0000256" key="1">
    <source>
        <dbReference type="SAM" id="MobiDB-lite"/>
    </source>
</evidence>
<reference evidence="3" key="1">
    <citation type="submission" date="2020-04" db="EMBL/GenBank/DDBJ databases">
        <title>A desert anoxygenic phototrophic bacterium fixes CO2 using RubisCO under aerobic conditions.</title>
        <authorList>
            <person name="Tang K."/>
        </authorList>
    </citation>
    <scope>NUCLEOTIDE SEQUENCE [LARGE SCALE GENOMIC DNA]</scope>
    <source>
        <strain evidence="3">MIMtkB3</strain>
    </source>
</reference>
<feature type="region of interest" description="Disordered" evidence="1">
    <location>
        <begin position="155"/>
        <end position="196"/>
    </location>
</feature>
<evidence type="ECO:0000313" key="3">
    <source>
        <dbReference type="EMBL" id="QJE74326.1"/>
    </source>
</evidence>
<dbReference type="AlphaFoldDB" id="A0A858RBI5"/>
<evidence type="ECO:0000259" key="2">
    <source>
        <dbReference type="Pfam" id="PF26388"/>
    </source>
</evidence>
<protein>
    <recommendedName>
        <fullName evidence="2">DUF6079 domain-containing protein</fullName>
    </recommendedName>
</protein>
<organism evidence="3 4">
    <name type="scientific">Aerophototrophica crusticola</name>
    <dbReference type="NCBI Taxonomy" id="1709002"/>
    <lineage>
        <taxon>Bacteria</taxon>
        <taxon>Pseudomonadati</taxon>
        <taxon>Pseudomonadota</taxon>
        <taxon>Alphaproteobacteria</taxon>
        <taxon>Rhodospirillales</taxon>
        <taxon>Rhodospirillaceae</taxon>
        <taxon>Aerophototrophica</taxon>
    </lineage>
</organism>
<name>A0A858RBI5_9PROT</name>
<dbReference type="Proteomes" id="UP000501891">
    <property type="component" value="Chromosome"/>
</dbReference>
<accession>A0A858RBI5</accession>
<feature type="domain" description="DUF6079" evidence="2">
    <location>
        <begin position="2"/>
        <end position="44"/>
    </location>
</feature>